<proteinExistence type="predicted"/>
<name>A0ACD3A4B5_9AGAR</name>
<accession>A0ACD3A4B5</accession>
<organism evidence="1 2">
    <name type="scientific">Pluteus cervinus</name>
    <dbReference type="NCBI Taxonomy" id="181527"/>
    <lineage>
        <taxon>Eukaryota</taxon>
        <taxon>Fungi</taxon>
        <taxon>Dikarya</taxon>
        <taxon>Basidiomycota</taxon>
        <taxon>Agaricomycotina</taxon>
        <taxon>Agaricomycetes</taxon>
        <taxon>Agaricomycetidae</taxon>
        <taxon>Agaricales</taxon>
        <taxon>Pluteineae</taxon>
        <taxon>Pluteaceae</taxon>
        <taxon>Pluteus</taxon>
    </lineage>
</organism>
<dbReference type="Proteomes" id="UP000308600">
    <property type="component" value="Unassembled WGS sequence"/>
</dbReference>
<protein>
    <submittedName>
        <fullName evidence="1">Uncharacterized protein</fullName>
    </submittedName>
</protein>
<reference evidence="1 2" key="1">
    <citation type="journal article" date="2019" name="Nat. Ecol. Evol.">
        <title>Megaphylogeny resolves global patterns of mushroom evolution.</title>
        <authorList>
            <person name="Varga T."/>
            <person name="Krizsan K."/>
            <person name="Foldi C."/>
            <person name="Dima B."/>
            <person name="Sanchez-Garcia M."/>
            <person name="Sanchez-Ramirez S."/>
            <person name="Szollosi G.J."/>
            <person name="Szarkandi J.G."/>
            <person name="Papp V."/>
            <person name="Albert L."/>
            <person name="Andreopoulos W."/>
            <person name="Angelini C."/>
            <person name="Antonin V."/>
            <person name="Barry K.W."/>
            <person name="Bougher N.L."/>
            <person name="Buchanan P."/>
            <person name="Buyck B."/>
            <person name="Bense V."/>
            <person name="Catcheside P."/>
            <person name="Chovatia M."/>
            <person name="Cooper J."/>
            <person name="Damon W."/>
            <person name="Desjardin D."/>
            <person name="Finy P."/>
            <person name="Geml J."/>
            <person name="Haridas S."/>
            <person name="Hughes K."/>
            <person name="Justo A."/>
            <person name="Karasinski D."/>
            <person name="Kautmanova I."/>
            <person name="Kiss B."/>
            <person name="Kocsube S."/>
            <person name="Kotiranta H."/>
            <person name="LaButti K.M."/>
            <person name="Lechner B.E."/>
            <person name="Liimatainen K."/>
            <person name="Lipzen A."/>
            <person name="Lukacs Z."/>
            <person name="Mihaltcheva S."/>
            <person name="Morgado L.N."/>
            <person name="Niskanen T."/>
            <person name="Noordeloos M.E."/>
            <person name="Ohm R.A."/>
            <person name="Ortiz-Santana B."/>
            <person name="Ovrebo C."/>
            <person name="Racz N."/>
            <person name="Riley R."/>
            <person name="Savchenko A."/>
            <person name="Shiryaev A."/>
            <person name="Soop K."/>
            <person name="Spirin V."/>
            <person name="Szebenyi C."/>
            <person name="Tomsovsky M."/>
            <person name="Tulloss R.E."/>
            <person name="Uehling J."/>
            <person name="Grigoriev I.V."/>
            <person name="Vagvolgyi C."/>
            <person name="Papp T."/>
            <person name="Martin F.M."/>
            <person name="Miettinen O."/>
            <person name="Hibbett D.S."/>
            <person name="Nagy L.G."/>
        </authorList>
    </citation>
    <scope>NUCLEOTIDE SEQUENCE [LARGE SCALE GENOMIC DNA]</scope>
    <source>
        <strain evidence="1 2">NL-1719</strain>
    </source>
</reference>
<gene>
    <name evidence="1" type="ORF">BDN72DRAFT_850569</name>
</gene>
<sequence>MPWYLQLVLSAVRSLAGDVLHCHSTDLVIVIVRRPHIHQTGGSFQEDLAFLCTIFRHALPDPELWALLTPRFLPLFIQPTPNHTITDSLFRPFSGRKAGGNFLVIASSRFTFKLGKTRKILRCATSSVTSFPTTKDIALVRGSLLRSMPDRLSRQQVG</sequence>
<evidence type="ECO:0000313" key="2">
    <source>
        <dbReference type="Proteomes" id="UP000308600"/>
    </source>
</evidence>
<evidence type="ECO:0000313" key="1">
    <source>
        <dbReference type="EMBL" id="TFK60371.1"/>
    </source>
</evidence>
<keyword evidence="2" id="KW-1185">Reference proteome</keyword>
<dbReference type="EMBL" id="ML208786">
    <property type="protein sequence ID" value="TFK60371.1"/>
    <property type="molecule type" value="Genomic_DNA"/>
</dbReference>